<accession>A0ABM9PGR3</accession>
<protein>
    <submittedName>
        <fullName evidence="1">Uncharacterized protein</fullName>
    </submittedName>
</protein>
<name>A0ABM9PGR3_9FLAO</name>
<dbReference type="Proteomes" id="UP001497602">
    <property type="component" value="Unassembled WGS sequence"/>
</dbReference>
<dbReference type="RefSeq" id="WP_348702100.1">
    <property type="nucleotide sequence ID" value="NZ_CAXIYA010000001.1"/>
</dbReference>
<sequence length="49" mass="5744">MSKNKLILSNGCSSTIPKVTPKNWKTGGKELLEKEWKIQYYFRNPRCIN</sequence>
<organism evidence="1 2">
    <name type="scientific">Tenacibaculum vairaonense</name>
    <dbReference type="NCBI Taxonomy" id="3137860"/>
    <lineage>
        <taxon>Bacteria</taxon>
        <taxon>Pseudomonadati</taxon>
        <taxon>Bacteroidota</taxon>
        <taxon>Flavobacteriia</taxon>
        <taxon>Flavobacteriales</taxon>
        <taxon>Flavobacteriaceae</taxon>
        <taxon>Tenacibaculum</taxon>
    </lineage>
</organism>
<evidence type="ECO:0000313" key="2">
    <source>
        <dbReference type="Proteomes" id="UP001497602"/>
    </source>
</evidence>
<dbReference type="EMBL" id="CAXJRC010000001">
    <property type="protein sequence ID" value="CAL2104740.1"/>
    <property type="molecule type" value="Genomic_DNA"/>
</dbReference>
<gene>
    <name evidence="1" type="ORF">T190115A13A_100028</name>
</gene>
<comment type="caution">
    <text evidence="1">The sequence shown here is derived from an EMBL/GenBank/DDBJ whole genome shotgun (WGS) entry which is preliminary data.</text>
</comment>
<evidence type="ECO:0000313" key="1">
    <source>
        <dbReference type="EMBL" id="CAL2104740.1"/>
    </source>
</evidence>
<proteinExistence type="predicted"/>
<reference evidence="1 2" key="1">
    <citation type="submission" date="2024-05" db="EMBL/GenBank/DDBJ databases">
        <authorList>
            <person name="Duchaud E."/>
        </authorList>
    </citation>
    <scope>NUCLEOTIDE SEQUENCE [LARGE SCALE GENOMIC DNA]</scope>
    <source>
        <strain evidence="1">Ena-SAMPLE-TAB-13-05-2024-13:56:06:370-140305</strain>
    </source>
</reference>
<keyword evidence="2" id="KW-1185">Reference proteome</keyword>